<feature type="transmembrane region" description="Helical" evidence="9">
    <location>
        <begin position="545"/>
        <end position="563"/>
    </location>
</feature>
<name>A0AAD2PUD9_9STRA</name>
<proteinExistence type="inferred from homology"/>
<keyword evidence="4 9" id="KW-0812">Transmembrane</keyword>
<gene>
    <name evidence="11" type="ORF">CYCCA115_LOCUS12257</name>
</gene>
<evidence type="ECO:0000256" key="7">
    <source>
        <dbReference type="ARBA" id="ARBA00022989"/>
    </source>
</evidence>
<feature type="transmembrane region" description="Helical" evidence="9">
    <location>
        <begin position="422"/>
        <end position="441"/>
    </location>
</feature>
<dbReference type="AlphaFoldDB" id="A0AAD2PUD9"/>
<comment type="caution">
    <text evidence="11">The sequence shown here is derived from an EMBL/GenBank/DDBJ whole genome shotgun (WGS) entry which is preliminary data.</text>
</comment>
<evidence type="ECO:0000256" key="9">
    <source>
        <dbReference type="RuleBase" id="RU363121"/>
    </source>
</evidence>
<keyword evidence="3 9" id="KW-0813">Transport</keyword>
<dbReference type="Gene3D" id="1.20.1250.20">
    <property type="entry name" value="MFS general substrate transporter like domains"/>
    <property type="match status" value="1"/>
</dbReference>
<dbReference type="GO" id="GO:0016020">
    <property type="term" value="C:membrane"/>
    <property type="evidence" value="ECO:0007669"/>
    <property type="project" value="UniProtKB-SubCell"/>
</dbReference>
<dbReference type="Pfam" id="PF03219">
    <property type="entry name" value="TLC"/>
    <property type="match status" value="1"/>
</dbReference>
<feature type="transmembrane region" description="Helical" evidence="9">
    <location>
        <begin position="302"/>
        <end position="320"/>
    </location>
</feature>
<dbReference type="PANTHER" id="PTHR31187">
    <property type="match status" value="1"/>
</dbReference>
<dbReference type="GO" id="GO:0005471">
    <property type="term" value="F:ATP:ADP antiporter activity"/>
    <property type="evidence" value="ECO:0007669"/>
    <property type="project" value="InterPro"/>
</dbReference>
<feature type="compositionally biased region" description="Acidic residues" evidence="10">
    <location>
        <begin position="637"/>
        <end position="648"/>
    </location>
</feature>
<dbReference type="Proteomes" id="UP001295423">
    <property type="component" value="Unassembled WGS sequence"/>
</dbReference>
<evidence type="ECO:0000256" key="10">
    <source>
        <dbReference type="SAM" id="MobiDB-lite"/>
    </source>
</evidence>
<dbReference type="EMBL" id="CAKOGP040001758">
    <property type="protein sequence ID" value="CAJ1949757.1"/>
    <property type="molecule type" value="Genomic_DNA"/>
</dbReference>
<evidence type="ECO:0000256" key="1">
    <source>
        <dbReference type="ARBA" id="ARBA00004141"/>
    </source>
</evidence>
<dbReference type="SUPFAM" id="SSF103473">
    <property type="entry name" value="MFS general substrate transporter"/>
    <property type="match status" value="1"/>
</dbReference>
<reference evidence="11" key="1">
    <citation type="submission" date="2023-08" db="EMBL/GenBank/DDBJ databases">
        <authorList>
            <person name="Audoor S."/>
            <person name="Bilcke G."/>
        </authorList>
    </citation>
    <scope>NUCLEOTIDE SEQUENCE</scope>
</reference>
<evidence type="ECO:0000256" key="4">
    <source>
        <dbReference type="ARBA" id="ARBA00022692"/>
    </source>
</evidence>
<feature type="region of interest" description="Disordered" evidence="10">
    <location>
        <begin position="609"/>
        <end position="648"/>
    </location>
</feature>
<evidence type="ECO:0000256" key="6">
    <source>
        <dbReference type="ARBA" id="ARBA00022840"/>
    </source>
</evidence>
<dbReference type="GO" id="GO:0005524">
    <property type="term" value="F:ATP binding"/>
    <property type="evidence" value="ECO:0007669"/>
    <property type="project" value="UniProtKB-KW"/>
</dbReference>
<dbReference type="InterPro" id="IPR036259">
    <property type="entry name" value="MFS_trans_sf"/>
</dbReference>
<organism evidence="11 12">
    <name type="scientific">Cylindrotheca closterium</name>
    <dbReference type="NCBI Taxonomy" id="2856"/>
    <lineage>
        <taxon>Eukaryota</taxon>
        <taxon>Sar</taxon>
        <taxon>Stramenopiles</taxon>
        <taxon>Ochrophyta</taxon>
        <taxon>Bacillariophyta</taxon>
        <taxon>Bacillariophyceae</taxon>
        <taxon>Bacillariophycidae</taxon>
        <taxon>Bacillariales</taxon>
        <taxon>Bacillariaceae</taxon>
        <taxon>Cylindrotheca</taxon>
    </lineage>
</organism>
<feature type="compositionally biased region" description="Polar residues" evidence="10">
    <location>
        <begin position="54"/>
        <end position="66"/>
    </location>
</feature>
<evidence type="ECO:0000313" key="11">
    <source>
        <dbReference type="EMBL" id="CAJ1949757.1"/>
    </source>
</evidence>
<keyword evidence="7 9" id="KW-1133">Transmembrane helix</keyword>
<keyword evidence="6 9" id="KW-0067">ATP-binding</keyword>
<keyword evidence="12" id="KW-1185">Reference proteome</keyword>
<sequence length="672" mass="74330">MPSSKRDPFPMSSTAAKALEASVDGKATKKSWSNMKTESKESAPSAEDVELDDASNSLVRSKSKGSTSEDDNLYDRADGDDEEELEDSYYDVPLSELRGSYKDRILGSSKRWLLKVYKRLYGDKLPPSEMIRTMYLATTLFFMIGGYWLLRSLKDSVLMALCGYKAIPKAKMLSVFVVLGVVSIYNHLLDSSLAKHQLFYIFGTFYFGVFTVIAILLMDDEIGLGNKYQSESRILGWVSYCAIESFGSVMVSLFWSFANSNISLETAKSSYGVMVATAQLGSILGPTVVHQYAESWGLAKCYLLGACSMLFLQFTMYAYVKTYGTAEQRAKEEEDPTNPAPAKKKNQAGILEGLVLFWKFNYVKGIFAISCLFMVEVTIVDFTLKVLAQEFFSEEYPCEMSNPDCYNQETGEFGLTEEATNAIASFMGLFGVATNSLSFVFSLLGTSAIIRYLGLRLTLLLFPSLCLLVIIIVRLRPTLYVVFFAMIMLKANSYALNNPTKEMLYQPTSSAVRYKAKSWIDIFGARGSKALGSLVTNAFSYSADVLVANGSLVGIAVASFLIWNARFMGKRFDEYSESGFIVGDDDNPENQSLEMAVNQADMEETSCAIEENDDSDSDEGDDDDDDDDAKFPAFEDAQGDDDKDADITDEDILAAFTVTDDGEGGKIETAHV</sequence>
<evidence type="ECO:0000256" key="5">
    <source>
        <dbReference type="ARBA" id="ARBA00022741"/>
    </source>
</evidence>
<feature type="region of interest" description="Disordered" evidence="10">
    <location>
        <begin position="1"/>
        <end position="85"/>
    </location>
</feature>
<dbReference type="PANTHER" id="PTHR31187:SF1">
    <property type="entry name" value="ADP,ATP CARRIER PROTEIN 1"/>
    <property type="match status" value="1"/>
</dbReference>
<protein>
    <recommendedName>
        <fullName evidence="9">ADP,ATP carrier protein</fullName>
    </recommendedName>
</protein>
<feature type="compositionally biased region" description="Acidic residues" evidence="10">
    <location>
        <begin position="610"/>
        <end position="628"/>
    </location>
</feature>
<evidence type="ECO:0000313" key="12">
    <source>
        <dbReference type="Proteomes" id="UP001295423"/>
    </source>
</evidence>
<comment type="similarity">
    <text evidence="2 9">Belongs to the ADP/ATP translocase tlc family.</text>
</comment>
<feature type="compositionally biased region" description="Acidic residues" evidence="10">
    <location>
        <begin position="68"/>
        <end position="85"/>
    </location>
</feature>
<feature type="transmembrane region" description="Helical" evidence="9">
    <location>
        <begin position="133"/>
        <end position="150"/>
    </location>
</feature>
<feature type="transmembrane region" description="Helical" evidence="9">
    <location>
        <begin position="198"/>
        <end position="217"/>
    </location>
</feature>
<evidence type="ECO:0000256" key="3">
    <source>
        <dbReference type="ARBA" id="ARBA00022448"/>
    </source>
</evidence>
<feature type="transmembrane region" description="Helical" evidence="9">
    <location>
        <begin position="453"/>
        <end position="473"/>
    </location>
</feature>
<dbReference type="InterPro" id="IPR004667">
    <property type="entry name" value="ADP_ATP_car_bac_type"/>
</dbReference>
<comment type="subcellular location">
    <subcellularLocation>
        <location evidence="1 9">Membrane</location>
        <topology evidence="1 9">Multi-pass membrane protein</topology>
    </subcellularLocation>
</comment>
<feature type="transmembrane region" description="Helical" evidence="9">
    <location>
        <begin position="170"/>
        <end position="189"/>
    </location>
</feature>
<evidence type="ECO:0000256" key="8">
    <source>
        <dbReference type="ARBA" id="ARBA00023136"/>
    </source>
</evidence>
<feature type="transmembrane region" description="Helical" evidence="9">
    <location>
        <begin position="237"/>
        <end position="258"/>
    </location>
</feature>
<keyword evidence="5 9" id="KW-0547">Nucleotide-binding</keyword>
<keyword evidence="8 9" id="KW-0472">Membrane</keyword>
<accession>A0AAD2PUD9</accession>
<evidence type="ECO:0000256" key="2">
    <source>
        <dbReference type="ARBA" id="ARBA00007127"/>
    </source>
</evidence>
<feature type="transmembrane region" description="Helical" evidence="9">
    <location>
        <begin position="270"/>
        <end position="290"/>
    </location>
</feature>